<name>A0A0U1P612_PHOLE</name>
<dbReference type="InterPro" id="IPR019620">
    <property type="entry name" value="Metal-bd_prot_put"/>
</dbReference>
<dbReference type="AlphaFoldDB" id="A0A0U1P612"/>
<dbReference type="Proteomes" id="UP000030675">
    <property type="component" value="Unassembled WGS sequence"/>
</dbReference>
<protein>
    <recommendedName>
        <fullName evidence="3">Metal-binding protein</fullName>
    </recommendedName>
</protein>
<evidence type="ECO:0000313" key="2">
    <source>
        <dbReference type="Proteomes" id="UP000030675"/>
    </source>
</evidence>
<dbReference type="HOGENOM" id="CLU_172471_0_0_6"/>
<reference evidence="2" key="1">
    <citation type="submission" date="2012-12" db="EMBL/GenBank/DDBJ databases">
        <title>Genome Sequence of Photobacterium leiognathi lrivu.4.1.</title>
        <authorList>
            <person name="Urbanczyk H."/>
            <person name="Ogura Y."/>
            <person name="Hayashi T."/>
            <person name="Dunlap P.V."/>
        </authorList>
    </citation>
    <scope>NUCLEOTIDE SEQUENCE [LARGE SCALE GENOMIC DNA]</scope>
    <source>
        <strain evidence="2">lrivu.4.1</strain>
    </source>
</reference>
<dbReference type="NCBIfam" id="TIGR03853">
    <property type="entry name" value="matur_matur"/>
    <property type="match status" value="1"/>
</dbReference>
<accession>A0A0U1P612</accession>
<evidence type="ECO:0000313" key="1">
    <source>
        <dbReference type="EMBL" id="GAD30137.1"/>
    </source>
</evidence>
<dbReference type="RefSeq" id="WP_023932739.1">
    <property type="nucleotide sequence ID" value="NZ_DF196819.1"/>
</dbReference>
<dbReference type="eggNOG" id="ENOG502ZSG1">
    <property type="taxonomic scope" value="Bacteria"/>
</dbReference>
<dbReference type="EMBL" id="DF196819">
    <property type="protein sequence ID" value="GAD30137.1"/>
    <property type="molecule type" value="Genomic_DNA"/>
</dbReference>
<organism evidence="1 2">
    <name type="scientific">Photobacterium leiognathi lrivu.4.1</name>
    <dbReference type="NCBI Taxonomy" id="1248232"/>
    <lineage>
        <taxon>Bacteria</taxon>
        <taxon>Pseudomonadati</taxon>
        <taxon>Pseudomonadota</taxon>
        <taxon>Gammaproteobacteria</taxon>
        <taxon>Vibrionales</taxon>
        <taxon>Vibrionaceae</taxon>
        <taxon>Photobacterium</taxon>
    </lineage>
</organism>
<sequence length="79" mass="8987">MNTFHAHDILNLLIESDTPYTLATLKTEVVDKFGADATFYTCKLKDLSIEQLLQFFVEKNKVTINDDIVTANIANMCHH</sequence>
<gene>
    <name evidence="1" type="ORF">PLEI_1792</name>
</gene>
<evidence type="ECO:0008006" key="3">
    <source>
        <dbReference type="Google" id="ProtNLM"/>
    </source>
</evidence>
<dbReference type="Pfam" id="PF10678">
    <property type="entry name" value="DUF2492"/>
    <property type="match status" value="1"/>
</dbReference>
<proteinExistence type="predicted"/>